<dbReference type="AlphaFoldDB" id="A0A1F7URF2"/>
<comment type="caution">
    <text evidence="2">The sequence shown here is derived from an EMBL/GenBank/DDBJ whole genome shotgun (WGS) entry which is preliminary data.</text>
</comment>
<name>A0A1F7URF2_9BACT</name>
<sequence>MTREEELEIKIAQKIPLINRSVKKIYAILTFEVGGVSLLGLLIIILVITLNFRVLQNKLFDELRVNPKAKRVGPLQLKSNYVVSLIPESGGAIQAQTTSDKLIDGVIGTQAAPGNINIDYVVDLGGNVELSEVVLYWGTMGTDPNYIKNWKLEGRLGVSDDSPWILLEDGGFPLASRSIVKVDKKELSQLRVQAEGSNYIGIYELTVNGKRIK</sequence>
<dbReference type="EMBL" id="MGEK01000039">
    <property type="protein sequence ID" value="OGL80304.1"/>
    <property type="molecule type" value="Genomic_DNA"/>
</dbReference>
<organism evidence="2 3">
    <name type="scientific">Candidatus Uhrbacteria bacterium RIFCSPLOWO2_01_FULL_47_25</name>
    <dbReference type="NCBI Taxonomy" id="1802402"/>
    <lineage>
        <taxon>Bacteria</taxon>
        <taxon>Candidatus Uhriibacteriota</taxon>
    </lineage>
</organism>
<keyword evidence="1" id="KW-1133">Transmembrane helix</keyword>
<keyword evidence="1" id="KW-0472">Membrane</keyword>
<evidence type="ECO:0000256" key="1">
    <source>
        <dbReference type="SAM" id="Phobius"/>
    </source>
</evidence>
<dbReference type="Proteomes" id="UP000176846">
    <property type="component" value="Unassembled WGS sequence"/>
</dbReference>
<evidence type="ECO:0000313" key="3">
    <source>
        <dbReference type="Proteomes" id="UP000176846"/>
    </source>
</evidence>
<feature type="transmembrane region" description="Helical" evidence="1">
    <location>
        <begin position="25"/>
        <end position="50"/>
    </location>
</feature>
<evidence type="ECO:0000313" key="2">
    <source>
        <dbReference type="EMBL" id="OGL80304.1"/>
    </source>
</evidence>
<reference evidence="2 3" key="1">
    <citation type="journal article" date="2016" name="Nat. Commun.">
        <title>Thousands of microbial genomes shed light on interconnected biogeochemical processes in an aquifer system.</title>
        <authorList>
            <person name="Anantharaman K."/>
            <person name="Brown C.T."/>
            <person name="Hug L.A."/>
            <person name="Sharon I."/>
            <person name="Castelle C.J."/>
            <person name="Probst A.J."/>
            <person name="Thomas B.C."/>
            <person name="Singh A."/>
            <person name="Wilkins M.J."/>
            <person name="Karaoz U."/>
            <person name="Brodie E.L."/>
            <person name="Williams K.H."/>
            <person name="Hubbard S.S."/>
            <person name="Banfield J.F."/>
        </authorList>
    </citation>
    <scope>NUCLEOTIDE SEQUENCE [LARGE SCALE GENOMIC DNA]</scope>
</reference>
<keyword evidence="1" id="KW-0812">Transmembrane</keyword>
<dbReference type="Gene3D" id="2.60.120.260">
    <property type="entry name" value="Galactose-binding domain-like"/>
    <property type="match status" value="1"/>
</dbReference>
<dbReference type="InterPro" id="IPR008979">
    <property type="entry name" value="Galactose-bd-like_sf"/>
</dbReference>
<proteinExistence type="predicted"/>
<dbReference type="SUPFAM" id="SSF49785">
    <property type="entry name" value="Galactose-binding domain-like"/>
    <property type="match status" value="1"/>
</dbReference>
<evidence type="ECO:0008006" key="4">
    <source>
        <dbReference type="Google" id="ProtNLM"/>
    </source>
</evidence>
<protein>
    <recommendedName>
        <fullName evidence="4">F5/8 type C domain-containing protein</fullName>
    </recommendedName>
</protein>
<gene>
    <name evidence="2" type="ORF">A2936_02970</name>
</gene>
<accession>A0A1F7URF2</accession>